<dbReference type="EMBL" id="JAJSOW010000106">
    <property type="protein sequence ID" value="KAI9160337.1"/>
    <property type="molecule type" value="Genomic_DNA"/>
</dbReference>
<evidence type="ECO:0000313" key="2">
    <source>
        <dbReference type="Proteomes" id="UP001064489"/>
    </source>
</evidence>
<proteinExistence type="predicted"/>
<comment type="caution">
    <text evidence="1">The sequence shown here is derived from an EMBL/GenBank/DDBJ whole genome shotgun (WGS) entry which is preliminary data.</text>
</comment>
<reference evidence="1" key="1">
    <citation type="journal article" date="2022" name="Plant J.">
        <title>Strategies of tolerance reflected in two North American maple genomes.</title>
        <authorList>
            <person name="McEvoy S.L."/>
            <person name="Sezen U.U."/>
            <person name="Trouern-Trend A."/>
            <person name="McMahon S.M."/>
            <person name="Schaberg P.G."/>
            <person name="Yang J."/>
            <person name="Wegrzyn J.L."/>
            <person name="Swenson N.G."/>
        </authorList>
    </citation>
    <scope>NUCLEOTIDE SEQUENCE</scope>
    <source>
        <strain evidence="1">91603</strain>
    </source>
</reference>
<gene>
    <name evidence="1" type="ORF">LWI28_007200</name>
</gene>
<keyword evidence="2" id="KW-1185">Reference proteome</keyword>
<name>A0AAD5IDI4_ACENE</name>
<sequence length="66" mass="7714">MKAETEQSDKALEIMKNKELANVESLESMNKPRGKSATCKEEEEEEDRILIRLNIWNLFVVLLFTE</sequence>
<reference evidence="1" key="2">
    <citation type="submission" date="2023-02" db="EMBL/GenBank/DDBJ databases">
        <authorList>
            <person name="Swenson N.G."/>
            <person name="Wegrzyn J.L."/>
            <person name="Mcevoy S.L."/>
        </authorList>
    </citation>
    <scope>NUCLEOTIDE SEQUENCE</scope>
    <source>
        <strain evidence="1">91603</strain>
        <tissue evidence="1">Leaf</tissue>
    </source>
</reference>
<protein>
    <submittedName>
        <fullName evidence="1">Uncharacterized protein</fullName>
    </submittedName>
</protein>
<evidence type="ECO:0000313" key="1">
    <source>
        <dbReference type="EMBL" id="KAI9160337.1"/>
    </source>
</evidence>
<organism evidence="1 2">
    <name type="scientific">Acer negundo</name>
    <name type="common">Box elder</name>
    <dbReference type="NCBI Taxonomy" id="4023"/>
    <lineage>
        <taxon>Eukaryota</taxon>
        <taxon>Viridiplantae</taxon>
        <taxon>Streptophyta</taxon>
        <taxon>Embryophyta</taxon>
        <taxon>Tracheophyta</taxon>
        <taxon>Spermatophyta</taxon>
        <taxon>Magnoliopsida</taxon>
        <taxon>eudicotyledons</taxon>
        <taxon>Gunneridae</taxon>
        <taxon>Pentapetalae</taxon>
        <taxon>rosids</taxon>
        <taxon>malvids</taxon>
        <taxon>Sapindales</taxon>
        <taxon>Sapindaceae</taxon>
        <taxon>Hippocastanoideae</taxon>
        <taxon>Acereae</taxon>
        <taxon>Acer</taxon>
    </lineage>
</organism>
<accession>A0AAD5IDI4</accession>
<dbReference type="Proteomes" id="UP001064489">
    <property type="component" value="Chromosome 2"/>
</dbReference>
<dbReference type="AlphaFoldDB" id="A0AAD5IDI4"/>